<dbReference type="GO" id="GO:0003677">
    <property type="term" value="F:DNA binding"/>
    <property type="evidence" value="ECO:0007669"/>
    <property type="project" value="InterPro"/>
</dbReference>
<protein>
    <submittedName>
        <fullName evidence="3">mRNA interferase PemK</fullName>
    </submittedName>
</protein>
<keyword evidence="2" id="KW-1277">Toxin-antitoxin system</keyword>
<dbReference type="Pfam" id="PF02452">
    <property type="entry name" value="PemK_toxin"/>
    <property type="match status" value="1"/>
</dbReference>
<evidence type="ECO:0000313" key="4">
    <source>
        <dbReference type="Proteomes" id="UP000321223"/>
    </source>
</evidence>
<proteinExistence type="inferred from homology"/>
<reference evidence="3 4" key="1">
    <citation type="journal article" date="2019" name="Appl. Environ. Microbiol.">
        <title>Co-occurrence of broad and narrow host-range viruses infecting the toxic bloom-forming cyanobacterium Microcystis aeruginosa.</title>
        <authorList>
            <person name="Morimoto D."/>
            <person name="Tominaga K."/>
            <person name="Nishimura Y."/>
            <person name="Yoshida N."/>
            <person name="Kimura S."/>
            <person name="Sako Y."/>
            <person name="Yoshida T."/>
        </authorList>
    </citation>
    <scope>NUCLEOTIDE SEQUENCE [LARGE SCALE GENOMIC DNA]</scope>
    <source>
        <strain evidence="3 4">11-30S32</strain>
    </source>
</reference>
<dbReference type="InterPro" id="IPR003477">
    <property type="entry name" value="PemK-like"/>
</dbReference>
<dbReference type="GO" id="GO:0006402">
    <property type="term" value="P:mRNA catabolic process"/>
    <property type="evidence" value="ECO:0007669"/>
    <property type="project" value="TreeGrafter"/>
</dbReference>
<gene>
    <name evidence="3" type="ORF">MAE30S32_29780</name>
</gene>
<dbReference type="InterPro" id="IPR011067">
    <property type="entry name" value="Plasmid_toxin/cell-grow_inhib"/>
</dbReference>
<dbReference type="AlphaFoldDB" id="A0A510PKJ4"/>
<dbReference type="RefSeq" id="WP_147071792.1">
    <property type="nucleotide sequence ID" value="NZ_BHVU01000191.1"/>
</dbReference>
<comment type="similarity">
    <text evidence="1">Belongs to the PemK/MazF family.</text>
</comment>
<evidence type="ECO:0000313" key="3">
    <source>
        <dbReference type="EMBL" id="GCA94326.1"/>
    </source>
</evidence>
<organism evidence="3 4">
    <name type="scientific">Microcystis aeruginosa 11-30S32</name>
    <dbReference type="NCBI Taxonomy" id="2358142"/>
    <lineage>
        <taxon>Bacteria</taxon>
        <taxon>Bacillati</taxon>
        <taxon>Cyanobacteriota</taxon>
        <taxon>Cyanophyceae</taxon>
        <taxon>Oscillatoriophycideae</taxon>
        <taxon>Chroococcales</taxon>
        <taxon>Microcystaceae</taxon>
        <taxon>Microcystis</taxon>
    </lineage>
</organism>
<dbReference type="PANTHER" id="PTHR33988">
    <property type="entry name" value="ENDORIBONUCLEASE MAZF-RELATED"/>
    <property type="match status" value="1"/>
</dbReference>
<name>A0A510PKJ4_MICAE</name>
<accession>A0A510PKJ4</accession>
<dbReference type="GO" id="GO:0004521">
    <property type="term" value="F:RNA endonuclease activity"/>
    <property type="evidence" value="ECO:0007669"/>
    <property type="project" value="TreeGrafter"/>
</dbReference>
<dbReference type="SUPFAM" id="SSF50118">
    <property type="entry name" value="Cell growth inhibitor/plasmid maintenance toxic component"/>
    <property type="match status" value="1"/>
</dbReference>
<dbReference type="GO" id="GO:0016075">
    <property type="term" value="P:rRNA catabolic process"/>
    <property type="evidence" value="ECO:0007669"/>
    <property type="project" value="TreeGrafter"/>
</dbReference>
<comment type="caution">
    <text evidence="3">The sequence shown here is derived from an EMBL/GenBank/DDBJ whole genome shotgun (WGS) entry which is preliminary data.</text>
</comment>
<dbReference type="EMBL" id="BHVU01000191">
    <property type="protein sequence ID" value="GCA94326.1"/>
    <property type="molecule type" value="Genomic_DNA"/>
</dbReference>
<evidence type="ECO:0000256" key="2">
    <source>
        <dbReference type="ARBA" id="ARBA00022649"/>
    </source>
</evidence>
<dbReference type="Gene3D" id="2.30.30.110">
    <property type="match status" value="1"/>
</dbReference>
<evidence type="ECO:0000256" key="1">
    <source>
        <dbReference type="ARBA" id="ARBA00007521"/>
    </source>
</evidence>
<dbReference type="PANTHER" id="PTHR33988:SF3">
    <property type="entry name" value="ENDORIBONUCLEASE TOXIN CHPB-RELATED"/>
    <property type="match status" value="1"/>
</dbReference>
<sequence>MNIRRGEVIRIDLNPTSGREQWGDARPCLVLSHGKFNTARKGIVVVSPITSTIKPEIKTMIPIPDGFAVRRSVIAEQVRTVDLNTRRWKTTGEVLPSEFVNRVVETLRVIIG</sequence>
<dbReference type="Proteomes" id="UP000321223">
    <property type="component" value="Unassembled WGS sequence"/>
</dbReference>